<dbReference type="Pfam" id="PF04167">
    <property type="entry name" value="DUF402"/>
    <property type="match status" value="1"/>
</dbReference>
<name>A0A455T4F6_9CHLR</name>
<dbReference type="InterPro" id="IPR035930">
    <property type="entry name" value="FomD-like_sf"/>
</dbReference>
<reference evidence="2" key="1">
    <citation type="submission" date="2018-12" db="EMBL/GenBank/DDBJ databases">
        <title>Novel natural products biosynthetic potential of the class Ktedonobacteria.</title>
        <authorList>
            <person name="Zheng Y."/>
            <person name="Saitou A."/>
            <person name="Wang C.M."/>
            <person name="Toyoda A."/>
            <person name="Minakuchi Y."/>
            <person name="Sekiguchi Y."/>
            <person name="Ueda K."/>
            <person name="Takano H."/>
            <person name="Sakai Y."/>
            <person name="Yokota A."/>
            <person name="Yabe S."/>
        </authorList>
    </citation>
    <scope>NUCLEOTIDE SEQUENCE</scope>
    <source>
        <strain evidence="2">A3-2</strain>
    </source>
</reference>
<proteinExistence type="predicted"/>
<dbReference type="EMBL" id="AP019377">
    <property type="protein sequence ID" value="BBH94152.1"/>
    <property type="molecule type" value="Genomic_DNA"/>
</dbReference>
<dbReference type="SUPFAM" id="SSF159234">
    <property type="entry name" value="FomD-like"/>
    <property type="match status" value="1"/>
</dbReference>
<organism evidence="2">
    <name type="scientific">Thermogemmatispora argillosa</name>
    <dbReference type="NCBI Taxonomy" id="2045280"/>
    <lineage>
        <taxon>Bacteria</taxon>
        <taxon>Bacillati</taxon>
        <taxon>Chloroflexota</taxon>
        <taxon>Ktedonobacteria</taxon>
        <taxon>Thermogemmatisporales</taxon>
        <taxon>Thermogemmatisporaceae</taxon>
        <taxon>Thermogemmatispora</taxon>
    </lineage>
</organism>
<accession>A0A455T4F6</accession>
<dbReference type="InterPro" id="IPR007295">
    <property type="entry name" value="DUF402"/>
</dbReference>
<evidence type="ECO:0000313" key="2">
    <source>
        <dbReference type="EMBL" id="BBH94152.1"/>
    </source>
</evidence>
<sequence length="188" mass="22293">MLLEVEIQKMLVDGSEWGAWKGYQLPLSDEYVSVWTPVGTPMHWRPGTWILERHSLTYFWPHAWYTIHIGYDHQDGHFVSGYCDVVLPTDPYTSTSQRLIYVDLYVDVVIREDFSVYTKDQEVFERAAQRYPLVEQVRQRSFEVLAWLEEQARQWSGPFAVIPRRLPLVDWERLSVEEMRAAWRAALL</sequence>
<protein>
    <recommendedName>
        <fullName evidence="1">DUF402 domain-containing protein</fullName>
    </recommendedName>
</protein>
<feature type="domain" description="DUF402" evidence="1">
    <location>
        <begin position="34"/>
        <end position="155"/>
    </location>
</feature>
<evidence type="ECO:0000259" key="1">
    <source>
        <dbReference type="Pfam" id="PF04167"/>
    </source>
</evidence>
<dbReference type="Gene3D" id="2.40.380.10">
    <property type="entry name" value="FomD-like"/>
    <property type="match status" value="1"/>
</dbReference>
<dbReference type="AlphaFoldDB" id="A0A455T4F6"/>
<gene>
    <name evidence="2" type="ORF">KTA_23510</name>
</gene>